<evidence type="ECO:0000313" key="3">
    <source>
        <dbReference type="EMBL" id="BBF81721.1"/>
    </source>
</evidence>
<proteinExistence type="inferred from homology"/>
<dbReference type="SUPFAM" id="SSF143120">
    <property type="entry name" value="YefM-like"/>
    <property type="match status" value="1"/>
</dbReference>
<dbReference type="InterPro" id="IPR006442">
    <property type="entry name" value="Antitoxin_Phd/YefM"/>
</dbReference>
<name>A0A3G9G779_9CAUL</name>
<comment type="similarity">
    <text evidence="1 2">Belongs to the phD/YefM antitoxin family.</text>
</comment>
<dbReference type="InterPro" id="IPR036165">
    <property type="entry name" value="YefM-like_sf"/>
</dbReference>
<dbReference type="Pfam" id="PF02604">
    <property type="entry name" value="PhdYeFM_antitox"/>
    <property type="match status" value="1"/>
</dbReference>
<evidence type="ECO:0000256" key="1">
    <source>
        <dbReference type="ARBA" id="ARBA00009981"/>
    </source>
</evidence>
<dbReference type="RefSeq" id="WP_126423239.1">
    <property type="nucleotide sequence ID" value="NZ_AP018828.1"/>
</dbReference>
<dbReference type="AlphaFoldDB" id="A0A3G9G779"/>
<dbReference type="Gene3D" id="3.40.1620.10">
    <property type="entry name" value="YefM-like domain"/>
    <property type="match status" value="1"/>
</dbReference>
<comment type="function">
    <text evidence="2">Antitoxin component of a type II toxin-antitoxin (TA) system.</text>
</comment>
<organism evidence="3 4">
    <name type="scientific">Asticcacaulis excentricus</name>
    <dbReference type="NCBI Taxonomy" id="78587"/>
    <lineage>
        <taxon>Bacteria</taxon>
        <taxon>Pseudomonadati</taxon>
        <taxon>Pseudomonadota</taxon>
        <taxon>Alphaproteobacteria</taxon>
        <taxon>Caulobacterales</taxon>
        <taxon>Caulobacteraceae</taxon>
        <taxon>Asticcacaulis</taxon>
    </lineage>
</organism>
<reference evidence="4" key="2">
    <citation type="journal article" date="2017" name="Plant Physiol. Biochem.">
        <title>Differential oxidative and antioxidative response of duckweed Lemna minor toward plant growth promoting/inhibiting bacteria.</title>
        <authorList>
            <person name="Ishizawa H."/>
            <person name="Kuroda M."/>
            <person name="Morikawa M."/>
            <person name="Ike M."/>
        </authorList>
    </citation>
    <scope>NUCLEOTIDE SEQUENCE [LARGE SCALE GENOMIC DNA]</scope>
    <source>
        <strain evidence="4">M6</strain>
    </source>
</reference>
<dbReference type="Proteomes" id="UP000278756">
    <property type="component" value="Chromosome 2"/>
</dbReference>
<evidence type="ECO:0000313" key="4">
    <source>
        <dbReference type="Proteomes" id="UP000278756"/>
    </source>
</evidence>
<protein>
    <recommendedName>
        <fullName evidence="2">Antitoxin</fullName>
    </recommendedName>
</protein>
<accession>A0A3G9G779</accession>
<reference evidence="4" key="1">
    <citation type="journal article" date="2017" name="Biotechnol. Biofuels">
        <title>Evaluation of environmental bacterial communities as a factor affecting the growth of duckweed Lemna minor.</title>
        <authorList>
            <person name="Ishizawa H."/>
            <person name="Kuroda M."/>
            <person name="Morikawa M."/>
            <person name="Ike M."/>
        </authorList>
    </citation>
    <scope>NUCLEOTIDE SEQUENCE [LARGE SCALE GENOMIC DNA]</scope>
    <source>
        <strain evidence="4">M6</strain>
    </source>
</reference>
<gene>
    <name evidence="3" type="ORF">EM6_2323</name>
</gene>
<dbReference type="OrthoDB" id="72009at2"/>
<evidence type="ECO:0000256" key="2">
    <source>
        <dbReference type="RuleBase" id="RU362080"/>
    </source>
</evidence>
<dbReference type="EMBL" id="AP018828">
    <property type="protein sequence ID" value="BBF81721.1"/>
    <property type="molecule type" value="Genomic_DNA"/>
</dbReference>
<sequence length="82" mass="8815">MTTFSSREFNQDVGSAKRAALSEPVFITDRGKPTHVLLSFEAYRALSGQTETLVDLLALSEGVTIDLDAARAGDGWDRQGGV</sequence>